<reference key="2">
    <citation type="submission" date="2011-05" db="EMBL/GenBank/DDBJ databases">
        <title>The Genome Sequence of Magnaporthe oryzae 70-15.</title>
        <authorList>
            <consortium name="The Broad Institute Genome Sequencing Platform"/>
            <person name="Ma L.-J."/>
            <person name="Dead R."/>
            <person name="Young S.K."/>
            <person name="Zeng Q."/>
            <person name="Gargeya S."/>
            <person name="Fitzgerald M."/>
            <person name="Haas B."/>
            <person name="Abouelleil A."/>
            <person name="Alvarado L."/>
            <person name="Arachchi H.M."/>
            <person name="Berlin A."/>
            <person name="Brown A."/>
            <person name="Chapman S.B."/>
            <person name="Chen Z."/>
            <person name="Dunbar C."/>
            <person name="Freedman E."/>
            <person name="Gearin G."/>
            <person name="Gellesch M."/>
            <person name="Goldberg J."/>
            <person name="Griggs A."/>
            <person name="Gujja S."/>
            <person name="Heiman D."/>
            <person name="Howarth C."/>
            <person name="Larson L."/>
            <person name="Lui A."/>
            <person name="MacDonald P.J.P."/>
            <person name="Mehta T."/>
            <person name="Montmayeur A."/>
            <person name="Murphy C."/>
            <person name="Neiman D."/>
            <person name="Pearson M."/>
            <person name="Priest M."/>
            <person name="Roberts A."/>
            <person name="Saif S."/>
            <person name="Shea T."/>
            <person name="Shenoy N."/>
            <person name="Sisk P."/>
            <person name="Stolte C."/>
            <person name="Sykes S."/>
            <person name="Yandava C."/>
            <person name="Wortman J."/>
            <person name="Nusbaum C."/>
            <person name="Birren B."/>
        </authorList>
    </citation>
    <scope>NUCLEOTIDE SEQUENCE</scope>
    <source>
        <strain>70-15</strain>
    </source>
</reference>
<dbReference type="OrthoDB" id="4672515at2759"/>
<dbReference type="GeneID" id="12985236"/>
<evidence type="ECO:0000313" key="2">
    <source>
        <dbReference type="Proteomes" id="UP000009058"/>
    </source>
</evidence>
<evidence type="ECO:0000313" key="1">
    <source>
        <dbReference type="EMBL" id="EHA57074.1"/>
    </source>
</evidence>
<dbReference type="RefSeq" id="XP_003709686.1">
    <property type="nucleotide sequence ID" value="XM_003709638.1"/>
</dbReference>
<dbReference type="KEGG" id="mgr:MGG_16217"/>
<dbReference type="HOGENOM" id="CLU_2776411_0_0_1"/>
<protein>
    <submittedName>
        <fullName evidence="1">Uncharacterized protein</fullName>
    </submittedName>
</protein>
<dbReference type="EMBL" id="CM001231">
    <property type="protein sequence ID" value="EHA57074.1"/>
    <property type="molecule type" value="Genomic_DNA"/>
</dbReference>
<dbReference type="InParanoid" id="G4MNG0"/>
<name>G4MNG0_PYRO7</name>
<dbReference type="AlphaFoldDB" id="G4MNG0"/>
<keyword evidence="2" id="KW-1185">Reference proteome</keyword>
<accession>G4MNG0</accession>
<organism evidence="1 2">
    <name type="scientific">Pyricularia oryzae (strain 70-15 / ATCC MYA-4617 / FGSC 8958)</name>
    <name type="common">Rice blast fungus</name>
    <name type="synonym">Magnaporthe oryzae</name>
    <dbReference type="NCBI Taxonomy" id="242507"/>
    <lineage>
        <taxon>Eukaryota</taxon>
        <taxon>Fungi</taxon>
        <taxon>Dikarya</taxon>
        <taxon>Ascomycota</taxon>
        <taxon>Pezizomycotina</taxon>
        <taxon>Sordariomycetes</taxon>
        <taxon>Sordariomycetidae</taxon>
        <taxon>Magnaporthales</taxon>
        <taxon>Pyriculariaceae</taxon>
        <taxon>Pyricularia</taxon>
    </lineage>
</organism>
<dbReference type="Proteomes" id="UP000009058">
    <property type="component" value="Chromosome 1"/>
</dbReference>
<proteinExistence type="predicted"/>
<dbReference type="VEuPathDB" id="FungiDB:MGG_16217"/>
<sequence length="69" mass="7271">MFSISGCKCSLQGGPGTSCNCGAAAEQQNVDLTRYLTDIFFTTFRMDACIGDNAGVLVCQTPAVEATNR</sequence>
<gene>
    <name evidence="1" type="ORF">MGG_16217</name>
</gene>
<reference evidence="1 2" key="1">
    <citation type="journal article" date="2005" name="Nature">
        <title>The genome sequence of the rice blast fungus Magnaporthe grisea.</title>
        <authorList>
            <person name="Dean R.A."/>
            <person name="Talbot N.J."/>
            <person name="Ebbole D.J."/>
            <person name="Farman M.L."/>
            <person name="Mitchell T.K."/>
            <person name="Orbach M.J."/>
            <person name="Thon M."/>
            <person name="Kulkarni R."/>
            <person name="Xu J.R."/>
            <person name="Pan H."/>
            <person name="Read N.D."/>
            <person name="Lee Y.H."/>
            <person name="Carbone I."/>
            <person name="Brown D."/>
            <person name="Oh Y.Y."/>
            <person name="Donofrio N."/>
            <person name="Jeong J.S."/>
            <person name="Soanes D.M."/>
            <person name="Djonovic S."/>
            <person name="Kolomiets E."/>
            <person name="Rehmeyer C."/>
            <person name="Li W."/>
            <person name="Harding M."/>
            <person name="Kim S."/>
            <person name="Lebrun M.H."/>
            <person name="Bohnert H."/>
            <person name="Coughlan S."/>
            <person name="Butler J."/>
            <person name="Calvo S."/>
            <person name="Ma L.J."/>
            <person name="Nicol R."/>
            <person name="Purcell S."/>
            <person name="Nusbaum C."/>
            <person name="Galagan J.E."/>
            <person name="Birren B.W."/>
        </authorList>
    </citation>
    <scope>NUCLEOTIDE SEQUENCE [LARGE SCALE GENOMIC DNA]</scope>
    <source>
        <strain evidence="2">70-15 / ATCC MYA-4617 / FGSC 8958</strain>
    </source>
</reference>